<dbReference type="SUPFAM" id="SSF51182">
    <property type="entry name" value="RmlC-like cupins"/>
    <property type="match status" value="1"/>
</dbReference>
<dbReference type="InterPro" id="IPR011051">
    <property type="entry name" value="RmlC_Cupin_sf"/>
</dbReference>
<dbReference type="GO" id="GO:0051213">
    <property type="term" value="F:dioxygenase activity"/>
    <property type="evidence" value="ECO:0007669"/>
    <property type="project" value="UniProtKB-KW"/>
</dbReference>
<evidence type="ECO:0000313" key="5">
    <source>
        <dbReference type="EMBL" id="TNC10333.1"/>
    </source>
</evidence>
<reference evidence="5 6" key="1">
    <citation type="submission" date="2019-06" db="EMBL/GenBank/DDBJ databases">
        <title>Genome of Methylobacterium sp. 17Sr1-39.</title>
        <authorList>
            <person name="Seo T."/>
        </authorList>
    </citation>
    <scope>NUCLEOTIDE SEQUENCE [LARGE SCALE GENOMIC DNA]</scope>
    <source>
        <strain evidence="5 6">17Sr1-39</strain>
    </source>
</reference>
<dbReference type="OrthoDB" id="285029at2"/>
<protein>
    <submittedName>
        <fullName evidence="5">Cupin domain-containing protein</fullName>
    </submittedName>
</protein>
<evidence type="ECO:0000256" key="1">
    <source>
        <dbReference type="ARBA" id="ARBA00022964"/>
    </source>
</evidence>
<dbReference type="PANTHER" id="PTHR41517">
    <property type="entry name" value="1,2-DIOXYGENASE PROTEIN-RELATED"/>
    <property type="match status" value="1"/>
</dbReference>
<feature type="compositionally biased region" description="Basic residues" evidence="3">
    <location>
        <begin position="1"/>
        <end position="34"/>
    </location>
</feature>
<accession>A0A5C4LCL6</accession>
<organism evidence="5 6">
    <name type="scientific">Methylobacterium terricola</name>
    <dbReference type="NCBI Taxonomy" id="2583531"/>
    <lineage>
        <taxon>Bacteria</taxon>
        <taxon>Pseudomonadati</taxon>
        <taxon>Pseudomonadota</taxon>
        <taxon>Alphaproteobacteria</taxon>
        <taxon>Hyphomicrobiales</taxon>
        <taxon>Methylobacteriaceae</taxon>
        <taxon>Methylobacterium</taxon>
    </lineage>
</organism>
<evidence type="ECO:0000259" key="4">
    <source>
        <dbReference type="Pfam" id="PF07883"/>
    </source>
</evidence>
<gene>
    <name evidence="5" type="ORF">FF100_23925</name>
</gene>
<evidence type="ECO:0000256" key="2">
    <source>
        <dbReference type="ARBA" id="ARBA00023002"/>
    </source>
</evidence>
<dbReference type="AlphaFoldDB" id="A0A5C4LCL6"/>
<keyword evidence="2" id="KW-0560">Oxidoreductase</keyword>
<dbReference type="Gene3D" id="2.60.120.10">
    <property type="entry name" value="Jelly Rolls"/>
    <property type="match status" value="2"/>
</dbReference>
<dbReference type="InterPro" id="IPR013096">
    <property type="entry name" value="Cupin_2"/>
</dbReference>
<name>A0A5C4LCL6_9HYPH</name>
<evidence type="ECO:0000313" key="6">
    <source>
        <dbReference type="Proteomes" id="UP000305267"/>
    </source>
</evidence>
<proteinExistence type="predicted"/>
<dbReference type="InterPro" id="IPR047183">
    <property type="entry name" value="GDO-like"/>
</dbReference>
<dbReference type="InterPro" id="IPR014710">
    <property type="entry name" value="RmlC-like_jellyroll"/>
</dbReference>
<dbReference type="PANTHER" id="PTHR41517:SF1">
    <property type="entry name" value="CUPIN"/>
    <property type="match status" value="1"/>
</dbReference>
<dbReference type="EMBL" id="VDDA01000013">
    <property type="protein sequence ID" value="TNC10333.1"/>
    <property type="molecule type" value="Genomic_DNA"/>
</dbReference>
<keyword evidence="6" id="KW-1185">Reference proteome</keyword>
<evidence type="ECO:0000256" key="3">
    <source>
        <dbReference type="SAM" id="MobiDB-lite"/>
    </source>
</evidence>
<sequence>MGRTRRPRRRRGRSRPRARRARLRRHTAPRVRRRPMTDTAPIDMADLPVQHPHNPGSPAEARARFFNSGNAFNIKLPPVPARVFTEEAARALAPDAPTGFVACDQAEAMACPFPATTPLMLARYATIAAGERLACDLVATGSVWFVIAGTGETRAGTETLRWGAGDVMLLPGGAVAHVAESRAVLWSVSNAPQLAHDASCPPAIPVAPVHYPAAEIDRQLAVITASGTNATTSGLALIFSSDGLEASRNILPTLTLSLNTLPPGTDQRAHRHNSAAVTLAVAGERCFSRVDGSRCDWTPWATLVTPPGAPHSHHNDGGDRARFLIVQDGGLHYHARTMGFAFLE</sequence>
<keyword evidence="1" id="KW-0223">Dioxygenase</keyword>
<feature type="domain" description="Cupin type-2" evidence="4">
    <location>
        <begin position="260"/>
        <end position="326"/>
    </location>
</feature>
<dbReference type="Pfam" id="PF07883">
    <property type="entry name" value="Cupin_2"/>
    <property type="match status" value="1"/>
</dbReference>
<comment type="caution">
    <text evidence="5">The sequence shown here is derived from an EMBL/GenBank/DDBJ whole genome shotgun (WGS) entry which is preliminary data.</text>
</comment>
<dbReference type="Proteomes" id="UP000305267">
    <property type="component" value="Unassembled WGS sequence"/>
</dbReference>
<feature type="region of interest" description="Disordered" evidence="3">
    <location>
        <begin position="1"/>
        <end position="57"/>
    </location>
</feature>